<protein>
    <submittedName>
        <fullName evidence="2">Uncharacterized protein</fullName>
    </submittedName>
</protein>
<proteinExistence type="predicted"/>
<feature type="compositionally biased region" description="Polar residues" evidence="1">
    <location>
        <begin position="265"/>
        <end position="280"/>
    </location>
</feature>
<dbReference type="EMBL" id="JABANP010000311">
    <property type="protein sequence ID" value="KAF4684469.1"/>
    <property type="molecule type" value="Genomic_DNA"/>
</dbReference>
<dbReference type="Proteomes" id="UP000541610">
    <property type="component" value="Unassembled WGS sequence"/>
</dbReference>
<name>A0A7J6NKS3_PEROL</name>
<feature type="region of interest" description="Disordered" evidence="1">
    <location>
        <begin position="713"/>
        <end position="735"/>
    </location>
</feature>
<reference evidence="2 3" key="1">
    <citation type="submission" date="2020-04" db="EMBL/GenBank/DDBJ databases">
        <title>Perkinsus olseni comparative genomics.</title>
        <authorList>
            <person name="Bogema D.R."/>
        </authorList>
    </citation>
    <scope>NUCLEOTIDE SEQUENCE [LARGE SCALE GENOMIC DNA]</scope>
    <source>
        <strain evidence="2">00978-12</strain>
    </source>
</reference>
<accession>A0A7J6NKS3</accession>
<feature type="compositionally biased region" description="Acidic residues" evidence="1">
    <location>
        <begin position="713"/>
        <end position="724"/>
    </location>
</feature>
<sequence length="1425" mass="155780">MGFRAGYRAFTAWLRGQYHDRLPGPARSAVAMLGYMSMGYILTREGIPMVTEAYRLMTRPEETPEFIDPLPTEATLERWEKDRQLRGLDMTVASPDDVAKIMYGRGTATVTADDAREFFERYGPVKWTEEALGECIRLSPLLAVADHHPTSATAKWTRELLSRKCDLTCVSSLDALKHDDGGLREDVTLLMVYPRNDSEAFEVLKAFTGRRLIYVGEGPGGFCAEPRFFEELFLHWRVVQTIDLGPQLVVCKLCVSTMAPPRSAVSRSSMNSNATGSAQRSAAPIGRGDERMLASAIAETQERVQTPPRKRPRRSGRGSTNSSTSSSNSNRSSAGPLPANAKLIELTTILGSRGEYHMRQLVSKLVDRRKNDGSSILSTVINVILAGAGSKELVRPGDVDASAGTQGVSSAAVEDLAQMVVEGYEAVEGDSPLPRLVTLKQKLALSSISKSKSPRQLRIRPTVVTSEGGEKSSTSRLRHLRNFECFFRTLYSTLAGDGMDGVQLLARLNSFLARHSALQDPSLASVGILDVRTVVAVAACAGCAGLLEVIHSQEADVKHMQMTTPLGGRVPSRSAAEQMKQRLEGMMDVLKGMTSILGLERCRDSSEAIRAMVLSNAGFASWMCSLEDEDFSAAVVAKLVPGLADRSTVVRGMILEQTHRTLRVDTRTLSLKRPQLVTLAPHVLRRCFDQDTTVRLWAVRCLHTIVGAADALDDDRSDDDEAEEGTGGPPDSCFTSYKPHADLALRMEAMTFVDSHVFGDPGVLRGVSARDGGDASSAESTTALLMIVEFIIQYGDDQELPELTFRIAEADLQAQPQPPLSPVLLYDLHGSPVGRPSQPTTSSAEKSVLLALLSATVRLSGGEYSSKAILEGLNKSIDESWVKLVLERFRDSTKDLVMIVEVIRGLVQKAGDYDVLDENCADAFESLLTETTDETLLSLVADLLSVRYAGGDAPAVVASLRQRCSELVQLPGSMGPLTDDLKRVFALSKHWDVLHDDYGLLANLLELADRRVTALEATSSLEDAPSPELVSLVLLILTLTSLRRLQDGTAAEEHKLCMADLSMLCLGTVEHDVTEEAAGLRFIAFIIQLFVLDLIGDSEPLRGGRSPTRVDQILGDYVRELLLDASLPGPVKLQQRWGPAFNEAVSLVMTKNNSDASFERRKAAILACSVGLYCSRSNLVLCGSVGSWLVRQVEGGSSELASEVMAALKFRRQHLQGSEQWKTHWDMLLKAVWRHAVSKNRGQGCPQAQLHSMQRCRSSTQKGGHEELAASIKETISASEGDERFLSALQPWLSRGLLLRGEKVSLAEWMLRADVRDRFPDTPKEAWEAAANVLTRGSAKRKPAAPPPRPSCLPHSPPLPPRPGVLLLLCEAESLIFIVFNNSSILVEFNRELSLVYYFVSRHVDLVAKFNDTVALQSPWGATLL</sequence>
<gene>
    <name evidence="2" type="ORF">FOZ60_007843</name>
</gene>
<feature type="region of interest" description="Disordered" evidence="1">
    <location>
        <begin position="262"/>
        <end position="286"/>
    </location>
</feature>
<comment type="caution">
    <text evidence="2">The sequence shown here is derived from an EMBL/GenBank/DDBJ whole genome shotgun (WGS) entry which is preliminary data.</text>
</comment>
<evidence type="ECO:0000313" key="2">
    <source>
        <dbReference type="EMBL" id="KAF4684469.1"/>
    </source>
</evidence>
<evidence type="ECO:0000313" key="3">
    <source>
        <dbReference type="Proteomes" id="UP000541610"/>
    </source>
</evidence>
<feature type="compositionally biased region" description="Low complexity" evidence="1">
    <location>
        <begin position="317"/>
        <end position="333"/>
    </location>
</feature>
<dbReference type="OrthoDB" id="442703at2759"/>
<dbReference type="SUPFAM" id="SSF48371">
    <property type="entry name" value="ARM repeat"/>
    <property type="match status" value="1"/>
</dbReference>
<organism evidence="2 3">
    <name type="scientific">Perkinsus olseni</name>
    <name type="common">Perkinsus atlanticus</name>
    <dbReference type="NCBI Taxonomy" id="32597"/>
    <lineage>
        <taxon>Eukaryota</taxon>
        <taxon>Sar</taxon>
        <taxon>Alveolata</taxon>
        <taxon>Perkinsozoa</taxon>
        <taxon>Perkinsea</taxon>
        <taxon>Perkinsida</taxon>
        <taxon>Perkinsidae</taxon>
        <taxon>Perkinsus</taxon>
    </lineage>
</organism>
<dbReference type="InterPro" id="IPR016024">
    <property type="entry name" value="ARM-type_fold"/>
</dbReference>
<feature type="compositionally biased region" description="Pro residues" evidence="1">
    <location>
        <begin position="1344"/>
        <end position="1356"/>
    </location>
</feature>
<feature type="region of interest" description="Disordered" evidence="1">
    <location>
        <begin position="1336"/>
        <end position="1356"/>
    </location>
</feature>
<feature type="region of interest" description="Disordered" evidence="1">
    <location>
        <begin position="298"/>
        <end position="338"/>
    </location>
</feature>
<evidence type="ECO:0000256" key="1">
    <source>
        <dbReference type="SAM" id="MobiDB-lite"/>
    </source>
</evidence>